<keyword evidence="4" id="KW-0479">Metal-binding</keyword>
<comment type="similarity">
    <text evidence="2 4">Belongs to the isochorismate synthase family.</text>
</comment>
<dbReference type="Pfam" id="PF00425">
    <property type="entry name" value="Chorismate_bind"/>
    <property type="match status" value="1"/>
</dbReference>
<dbReference type="Gene3D" id="3.60.120.10">
    <property type="entry name" value="Anthranilate synthase"/>
    <property type="match status" value="1"/>
</dbReference>
<comment type="function">
    <text evidence="4">Catalyzes the conversion of chorismate to isochorismate.</text>
</comment>
<protein>
    <recommendedName>
        <fullName evidence="4">Isochorismate synthase MenF</fullName>
        <ecNumber evidence="4">5.4.4.2</ecNumber>
    </recommendedName>
    <alternativeName>
        <fullName evidence="4">Isochorismate mutase</fullName>
    </alternativeName>
</protein>
<dbReference type="InterPro" id="IPR015890">
    <property type="entry name" value="Chorismate_C"/>
</dbReference>
<evidence type="ECO:0000256" key="1">
    <source>
        <dbReference type="ARBA" id="ARBA00000799"/>
    </source>
</evidence>
<evidence type="ECO:0000256" key="4">
    <source>
        <dbReference type="HAMAP-Rule" id="MF_01935"/>
    </source>
</evidence>
<comment type="pathway">
    <text evidence="4">Quinol/quinone metabolism; 1,4-dihydroxy-2-naphthoate biosynthesis; 1,4-dihydroxy-2-naphthoate from chorismate: step 1/7.</text>
</comment>
<evidence type="ECO:0000313" key="7">
    <source>
        <dbReference type="Proteomes" id="UP001595843"/>
    </source>
</evidence>
<dbReference type="Proteomes" id="UP001595843">
    <property type="component" value="Unassembled WGS sequence"/>
</dbReference>
<keyword evidence="4" id="KW-0474">Menaquinone biosynthesis</keyword>
<feature type="active site" description="Proton donor" evidence="4">
    <location>
        <position position="271"/>
    </location>
</feature>
<gene>
    <name evidence="4" type="primary">menF</name>
    <name evidence="6" type="ORF">ACFOUO_03800</name>
</gene>
<comment type="caution">
    <text evidence="6">The sequence shown here is derived from an EMBL/GenBank/DDBJ whole genome shotgun (WGS) entry which is preliminary data.</text>
</comment>
<evidence type="ECO:0000259" key="5">
    <source>
        <dbReference type="Pfam" id="PF00425"/>
    </source>
</evidence>
<dbReference type="HAMAP" id="MF_01935">
    <property type="entry name" value="MenF"/>
    <property type="match status" value="1"/>
</dbReference>
<proteinExistence type="inferred from homology"/>
<dbReference type="InterPro" id="IPR004561">
    <property type="entry name" value="IsoChor_synthase"/>
</dbReference>
<reference evidence="7" key="1">
    <citation type="journal article" date="2019" name="Int. J. Syst. Evol. Microbiol.">
        <title>The Global Catalogue of Microorganisms (GCM) 10K type strain sequencing project: providing services to taxonomists for standard genome sequencing and annotation.</title>
        <authorList>
            <consortium name="The Broad Institute Genomics Platform"/>
            <consortium name="The Broad Institute Genome Sequencing Center for Infectious Disease"/>
            <person name="Wu L."/>
            <person name="Ma J."/>
        </authorList>
    </citation>
    <scope>NUCLEOTIDE SEQUENCE [LARGE SCALE GENOMIC DNA]</scope>
    <source>
        <strain evidence="7">IBRC-M 10813</strain>
    </source>
</reference>
<keyword evidence="4" id="KW-0460">Magnesium</keyword>
<feature type="domain" description="Chorismate-utilising enzyme C-terminal" evidence="5">
    <location>
        <begin position="203"/>
        <end position="454"/>
    </location>
</feature>
<comment type="pathway">
    <text evidence="4">Quinol/quinone metabolism; menaquinone biosynthesis.</text>
</comment>
<evidence type="ECO:0000313" key="6">
    <source>
        <dbReference type="EMBL" id="MFC4075926.1"/>
    </source>
</evidence>
<keyword evidence="3 4" id="KW-0413">Isomerase</keyword>
<comment type="cofactor">
    <cofactor evidence="4">
        <name>Mg(2+)</name>
        <dbReference type="ChEBI" id="CHEBI:18420"/>
    </cofactor>
</comment>
<dbReference type="InterPro" id="IPR005801">
    <property type="entry name" value="ADC_synthase"/>
</dbReference>
<dbReference type="RefSeq" id="WP_380703245.1">
    <property type="nucleotide sequence ID" value="NZ_JBHSAP010000007.1"/>
</dbReference>
<dbReference type="PANTHER" id="PTHR42839">
    <property type="entry name" value="ISOCHORISMATE SYNTHASE ENTC"/>
    <property type="match status" value="1"/>
</dbReference>
<dbReference type="InterPro" id="IPR034681">
    <property type="entry name" value="MenF"/>
</dbReference>
<dbReference type="PRINTS" id="PR00095">
    <property type="entry name" value="ANTSNTHASEI"/>
</dbReference>
<dbReference type="EC" id="5.4.4.2" evidence="4"/>
<dbReference type="PANTHER" id="PTHR42839:SF1">
    <property type="entry name" value="ISOCHORISMATE SYNTHASE MENF"/>
    <property type="match status" value="1"/>
</dbReference>
<feature type="binding site" evidence="4">
    <location>
        <position position="450"/>
    </location>
    <ligand>
        <name>Mg(2+)</name>
        <dbReference type="ChEBI" id="CHEBI:18420"/>
    </ligand>
</feature>
<dbReference type="EMBL" id="JBHSAP010000007">
    <property type="protein sequence ID" value="MFC4075926.1"/>
    <property type="molecule type" value="Genomic_DNA"/>
</dbReference>
<name>A0ABV8JFD6_9BACL</name>
<keyword evidence="7" id="KW-1185">Reference proteome</keyword>
<accession>A0ABV8JFD6</accession>
<feature type="binding site" evidence="4">
    <location>
        <position position="315"/>
    </location>
    <ligand>
        <name>Mg(2+)</name>
        <dbReference type="ChEBI" id="CHEBI:18420"/>
    </ligand>
</feature>
<sequence>MVKQLDDRVRLAEGVAQAERCGRNVLVSRTISIPQIDPFALFTKVADRYKGKRSFWADPSRELVLLGLGHAASLKGEALSGEGRFAAVEREWEKLLADALIDGSGKVGTGPLLMGGFSFDPLKSPTDLWEGFPEASLVLPRLMISVVEGESWMTANVLVGPEEKPDILSNSLTEEEQAIWAAVHASPTTEEPSFETEEIFPSSWKHSVADAAREIRQGEMEKVVLARELRLTADRPFSPEAVLTNLSRQQPDSYLFVMERGGASFLGASPERLVKREGNQLLSTCLAGTIARGGTPEKDAHLGQELLADGKNREEHAVVVHMIREAFRQECEEVRVPEEPVLYKVRDVQHLYTPVTGRARQGTSLLAMVKRLHPTPALGGFPQEAAVVKIREAEAMDRGWYAGPVGWLDAHGNGEFSVAIRSGLLRGKRGSLFAGCGIVGESNPEKEYEETRMKFRPMLSALGGESS</sequence>
<evidence type="ECO:0000256" key="2">
    <source>
        <dbReference type="ARBA" id="ARBA00005297"/>
    </source>
</evidence>
<dbReference type="NCBIfam" id="TIGR00543">
    <property type="entry name" value="isochor_syn"/>
    <property type="match status" value="1"/>
</dbReference>
<evidence type="ECO:0000256" key="3">
    <source>
        <dbReference type="ARBA" id="ARBA00023235"/>
    </source>
</evidence>
<dbReference type="SUPFAM" id="SSF56322">
    <property type="entry name" value="ADC synthase"/>
    <property type="match status" value="1"/>
</dbReference>
<comment type="catalytic activity">
    <reaction evidence="1 4">
        <text>chorismate = isochorismate</text>
        <dbReference type="Rhea" id="RHEA:18985"/>
        <dbReference type="ChEBI" id="CHEBI:29748"/>
        <dbReference type="ChEBI" id="CHEBI:29780"/>
        <dbReference type="EC" id="5.4.4.2"/>
    </reaction>
</comment>
<feature type="active site" description="Proton acceptor" evidence="4">
    <location>
        <position position="222"/>
    </location>
</feature>
<dbReference type="InterPro" id="IPR019999">
    <property type="entry name" value="Anth_synth_I-like"/>
</dbReference>
<organism evidence="6 7">
    <name type="scientific">Salinithrix halophila</name>
    <dbReference type="NCBI Taxonomy" id="1485204"/>
    <lineage>
        <taxon>Bacteria</taxon>
        <taxon>Bacillati</taxon>
        <taxon>Bacillota</taxon>
        <taxon>Bacilli</taxon>
        <taxon>Bacillales</taxon>
        <taxon>Thermoactinomycetaceae</taxon>
        <taxon>Salinithrix</taxon>
    </lineage>
</organism>